<evidence type="ECO:0000313" key="3">
    <source>
        <dbReference type="Proteomes" id="UP000187209"/>
    </source>
</evidence>
<proteinExistence type="predicted"/>
<dbReference type="Proteomes" id="UP000187209">
    <property type="component" value="Unassembled WGS sequence"/>
</dbReference>
<dbReference type="EMBL" id="MPUH01000633">
    <property type="protein sequence ID" value="OMJ76411.1"/>
    <property type="molecule type" value="Genomic_DNA"/>
</dbReference>
<organism evidence="2 3">
    <name type="scientific">Stentor coeruleus</name>
    <dbReference type="NCBI Taxonomy" id="5963"/>
    <lineage>
        <taxon>Eukaryota</taxon>
        <taxon>Sar</taxon>
        <taxon>Alveolata</taxon>
        <taxon>Ciliophora</taxon>
        <taxon>Postciliodesmatophora</taxon>
        <taxon>Heterotrichea</taxon>
        <taxon>Heterotrichida</taxon>
        <taxon>Stentoridae</taxon>
        <taxon>Stentor</taxon>
    </lineage>
</organism>
<keyword evidence="3" id="KW-1185">Reference proteome</keyword>
<sequence length="140" mass="16136">MLKQPLGKSSGEPADKYGVHFEYQDLFQRLLVVKKQRERQNNNAIYKSFDRDYRKSPSSGPKTRHKSKSSLRSNSLVKTSKKGISSDLMRVSKIYSPNVKKNQQKLLSPDKYLGSIRFPTSFMGTNSIKKRISRSRVYNS</sequence>
<evidence type="ECO:0000313" key="2">
    <source>
        <dbReference type="EMBL" id="OMJ76411.1"/>
    </source>
</evidence>
<comment type="caution">
    <text evidence="2">The sequence shown here is derived from an EMBL/GenBank/DDBJ whole genome shotgun (WGS) entry which is preliminary data.</text>
</comment>
<gene>
    <name evidence="2" type="ORF">SteCoe_24244</name>
</gene>
<feature type="region of interest" description="Disordered" evidence="1">
    <location>
        <begin position="41"/>
        <end position="84"/>
    </location>
</feature>
<evidence type="ECO:0000256" key="1">
    <source>
        <dbReference type="SAM" id="MobiDB-lite"/>
    </source>
</evidence>
<protein>
    <submittedName>
        <fullName evidence="2">Uncharacterized protein</fullName>
    </submittedName>
</protein>
<accession>A0A1R2BI47</accession>
<name>A0A1R2BI47_9CILI</name>
<reference evidence="2 3" key="1">
    <citation type="submission" date="2016-11" db="EMBL/GenBank/DDBJ databases">
        <title>The macronuclear genome of Stentor coeruleus: a giant cell with tiny introns.</title>
        <authorList>
            <person name="Slabodnick M."/>
            <person name="Ruby J.G."/>
            <person name="Reiff S.B."/>
            <person name="Swart E.C."/>
            <person name="Gosai S."/>
            <person name="Prabakaran S."/>
            <person name="Witkowska E."/>
            <person name="Larue G.E."/>
            <person name="Fisher S."/>
            <person name="Freeman R.M."/>
            <person name="Gunawardena J."/>
            <person name="Chu W."/>
            <person name="Stover N.A."/>
            <person name="Gregory B.D."/>
            <person name="Nowacki M."/>
            <person name="Derisi J."/>
            <person name="Roy S.W."/>
            <person name="Marshall W.F."/>
            <person name="Sood P."/>
        </authorList>
    </citation>
    <scope>NUCLEOTIDE SEQUENCE [LARGE SCALE GENOMIC DNA]</scope>
    <source>
        <strain evidence="2">WM001</strain>
    </source>
</reference>
<dbReference type="AlphaFoldDB" id="A0A1R2BI47"/>